<dbReference type="PROSITE" id="PS50980">
    <property type="entry name" value="COA_CT_NTER"/>
    <property type="match status" value="1"/>
</dbReference>
<comment type="similarity">
    <text evidence="1">Belongs to the AccD/PCCB family.</text>
</comment>
<proteinExistence type="inferred from homology"/>
<accession>A0A6J6PE39</accession>
<dbReference type="AlphaFoldDB" id="A0A6J6PE39"/>
<evidence type="ECO:0000313" key="5">
    <source>
        <dbReference type="EMBL" id="CAB4696956.1"/>
    </source>
</evidence>
<dbReference type="FunFam" id="3.90.226.10:FF:000016">
    <property type="entry name" value="Propionyl-CoA carboxylase, beta subunit"/>
    <property type="match status" value="1"/>
</dbReference>
<dbReference type="FunFam" id="3.90.226.10:FF:000017">
    <property type="entry name" value="Propionyl-CoA carboxylase subunit beta 5"/>
    <property type="match status" value="1"/>
</dbReference>
<sequence>MHHGTTEEKLAWFRELRAQSLHAGSSEAVAKHRAAGKLLARERAERLCDPGTFVELDRYVRHREENFGMADRRPLGDAVVTGYGEVLGRKIFVFSQDFTVFGGSLSEVVAEKICKVMDMAVTYGCPIVGINDSGGARIQEGVVSLAGYAEIFWRNVQASGVVPQISLVMGPCAGGAVYSPAITDFVFMVEGSSYMFITGPDVVKTVTGEEVSFEQLGGATAHATKSGVAHFVSADEEACLEDARYLLSFLPQNSRERPEQSTSIDPKDREDPELDRLIPNEPNKPYDMHEVVKRVVDGGHFLAVHERFAENIICGFARLGGHAVGIVANQPQALAGVLDIDSSVKAGRFVRTCDAFNIPLVTFVDVPGFLPGTAQEWGGIIRHGAKLLYAYAEATVPKLTMITRKAYGGAYDVMSSKHIRADFNFAWPSAEIAVMGPEGAVNIIFRRELADAANPDERRAELIADYKERFANPYTAASRGYVDDVIEPRHTRRVLIDALESALTKREARPERKHGNIPL</sequence>
<dbReference type="InterPro" id="IPR011763">
    <property type="entry name" value="COA_CT_C"/>
</dbReference>
<dbReference type="InterPro" id="IPR011762">
    <property type="entry name" value="COA_CT_N"/>
</dbReference>
<feature type="compositionally biased region" description="Basic and acidic residues" evidence="2">
    <location>
        <begin position="254"/>
        <end position="282"/>
    </location>
</feature>
<dbReference type="InterPro" id="IPR034733">
    <property type="entry name" value="AcCoA_carboxyl_beta"/>
</dbReference>
<evidence type="ECO:0000256" key="2">
    <source>
        <dbReference type="SAM" id="MobiDB-lite"/>
    </source>
</evidence>
<gene>
    <name evidence="5" type="ORF">UFOPK2399_01092</name>
</gene>
<dbReference type="PANTHER" id="PTHR43842:SF2">
    <property type="entry name" value="PROPIONYL-COA CARBOXYLASE BETA CHAIN, MITOCHONDRIAL"/>
    <property type="match status" value="1"/>
</dbReference>
<dbReference type="PANTHER" id="PTHR43842">
    <property type="entry name" value="PROPIONYL-COA CARBOXYLASE BETA CHAIN"/>
    <property type="match status" value="1"/>
</dbReference>
<dbReference type="Pfam" id="PF01039">
    <property type="entry name" value="Carboxyl_trans"/>
    <property type="match status" value="1"/>
</dbReference>
<dbReference type="EMBL" id="CAEZXP010000002">
    <property type="protein sequence ID" value="CAB4696956.1"/>
    <property type="molecule type" value="Genomic_DNA"/>
</dbReference>
<feature type="domain" description="CoA carboxyltransferase N-terminal" evidence="3">
    <location>
        <begin position="6"/>
        <end position="262"/>
    </location>
</feature>
<evidence type="ECO:0000259" key="4">
    <source>
        <dbReference type="PROSITE" id="PS50989"/>
    </source>
</evidence>
<name>A0A6J6PE39_9ZZZZ</name>
<organism evidence="5">
    <name type="scientific">freshwater metagenome</name>
    <dbReference type="NCBI Taxonomy" id="449393"/>
    <lineage>
        <taxon>unclassified sequences</taxon>
        <taxon>metagenomes</taxon>
        <taxon>ecological metagenomes</taxon>
    </lineage>
</organism>
<evidence type="ECO:0000256" key="1">
    <source>
        <dbReference type="ARBA" id="ARBA00006102"/>
    </source>
</evidence>
<dbReference type="GO" id="GO:0009317">
    <property type="term" value="C:acetyl-CoA carboxylase complex"/>
    <property type="evidence" value="ECO:0007669"/>
    <property type="project" value="InterPro"/>
</dbReference>
<feature type="region of interest" description="Disordered" evidence="2">
    <location>
        <begin position="253"/>
        <end position="282"/>
    </location>
</feature>
<dbReference type="GO" id="GO:0003989">
    <property type="term" value="F:acetyl-CoA carboxylase activity"/>
    <property type="evidence" value="ECO:0007669"/>
    <property type="project" value="InterPro"/>
</dbReference>
<dbReference type="InterPro" id="IPR029045">
    <property type="entry name" value="ClpP/crotonase-like_dom_sf"/>
</dbReference>
<dbReference type="PRINTS" id="PR01070">
    <property type="entry name" value="ACCCTRFRASEB"/>
</dbReference>
<dbReference type="InterPro" id="IPR000438">
    <property type="entry name" value="Acetyl_CoA_COase_Trfase_b_su"/>
</dbReference>
<reference evidence="5" key="1">
    <citation type="submission" date="2020-05" db="EMBL/GenBank/DDBJ databases">
        <authorList>
            <person name="Chiriac C."/>
            <person name="Salcher M."/>
            <person name="Ghai R."/>
            <person name="Kavagutti S V."/>
        </authorList>
    </citation>
    <scope>NUCLEOTIDE SEQUENCE</scope>
</reference>
<dbReference type="SUPFAM" id="SSF52096">
    <property type="entry name" value="ClpP/crotonase"/>
    <property type="match status" value="2"/>
</dbReference>
<evidence type="ECO:0000259" key="3">
    <source>
        <dbReference type="PROSITE" id="PS50980"/>
    </source>
</evidence>
<dbReference type="GO" id="GO:0006633">
    <property type="term" value="P:fatty acid biosynthetic process"/>
    <property type="evidence" value="ECO:0007669"/>
    <property type="project" value="InterPro"/>
</dbReference>
<dbReference type="PROSITE" id="PS50989">
    <property type="entry name" value="COA_CT_CTER"/>
    <property type="match status" value="1"/>
</dbReference>
<protein>
    <submittedName>
        <fullName evidence="5">Unannotated protein</fullName>
    </submittedName>
</protein>
<dbReference type="GO" id="GO:0004658">
    <property type="term" value="F:propionyl-CoA carboxylase activity"/>
    <property type="evidence" value="ECO:0007669"/>
    <property type="project" value="TreeGrafter"/>
</dbReference>
<dbReference type="Gene3D" id="3.90.226.10">
    <property type="entry name" value="2-enoyl-CoA Hydratase, Chain A, domain 1"/>
    <property type="match status" value="2"/>
</dbReference>
<dbReference type="InterPro" id="IPR051047">
    <property type="entry name" value="AccD/PCCB"/>
</dbReference>
<feature type="domain" description="CoA carboxyltransferase C-terminal" evidence="4">
    <location>
        <begin position="266"/>
        <end position="505"/>
    </location>
</feature>